<proteinExistence type="predicted"/>
<dbReference type="EMBL" id="CCYD01000322">
    <property type="protein sequence ID" value="CEG38951.1"/>
    <property type="molecule type" value="Genomic_DNA"/>
</dbReference>
<accession>A0A0P1ADI6</accession>
<dbReference type="OrthoDB" id="163063at2759"/>
<dbReference type="GeneID" id="36404050"/>
<dbReference type="OMA" id="NDFGDYQ"/>
<dbReference type="AlphaFoldDB" id="A0A0P1ADI6"/>
<name>A0A0P1ADI6_PLAHL</name>
<dbReference type="RefSeq" id="XP_024575320.1">
    <property type="nucleotide sequence ID" value="XM_024724443.1"/>
</dbReference>
<protein>
    <submittedName>
        <fullName evidence="1">Uncharacterized protein</fullName>
    </submittedName>
</protein>
<dbReference type="Proteomes" id="UP000054928">
    <property type="component" value="Unassembled WGS sequence"/>
</dbReference>
<evidence type="ECO:0000313" key="1">
    <source>
        <dbReference type="EMBL" id="CEG38951.1"/>
    </source>
</evidence>
<keyword evidence="2" id="KW-1185">Reference proteome</keyword>
<reference evidence="2" key="1">
    <citation type="submission" date="2014-09" db="EMBL/GenBank/DDBJ databases">
        <authorList>
            <person name="Sharma Rahul"/>
            <person name="Thines Marco"/>
        </authorList>
    </citation>
    <scope>NUCLEOTIDE SEQUENCE [LARGE SCALE GENOMIC DNA]</scope>
</reference>
<sequence length="134" mass="14831">MEVFFAGFNAEELAMMQELLRLLLEDDDVHQPTPGQEGQTLLNELAGGMTVNDFGDYQWGLSAPNGIAWNAPPAMMAISPQYPTQTSRIRTNSHFGNDDEPMLKRGRMEVAPTMRASVNCKSFPQGSGAGHFYY</sequence>
<organism evidence="1 2">
    <name type="scientific">Plasmopara halstedii</name>
    <name type="common">Downy mildew of sunflower</name>
    <dbReference type="NCBI Taxonomy" id="4781"/>
    <lineage>
        <taxon>Eukaryota</taxon>
        <taxon>Sar</taxon>
        <taxon>Stramenopiles</taxon>
        <taxon>Oomycota</taxon>
        <taxon>Peronosporomycetes</taxon>
        <taxon>Peronosporales</taxon>
        <taxon>Peronosporaceae</taxon>
        <taxon>Plasmopara</taxon>
    </lineage>
</organism>
<evidence type="ECO:0000313" key="2">
    <source>
        <dbReference type="Proteomes" id="UP000054928"/>
    </source>
</evidence>